<dbReference type="EMBL" id="JAQQWL010000013">
    <property type="protein sequence ID" value="KAK8043249.1"/>
    <property type="molecule type" value="Genomic_DNA"/>
</dbReference>
<sequence length="182" mass="20047">MQAPLFSADLPDARLAATFGAAAGRGLLRYKLMVAPSGKYQSVPAWVDTERNLRRWRDALEHHGKYNLWDGEHSGIVPGASHALSDDDRDVLRRYLLEESWVFSGVLRLEEGQLQLQLDVMSLVNGSVKSYLSTTVKVQGGEGQHLSFIGSSYICDLGYPGTASEGTRSSRKAFFVSRLLAT</sequence>
<comment type="caution">
    <text evidence="1">The sequence shown here is derived from an EMBL/GenBank/DDBJ whole genome shotgun (WGS) entry which is preliminary data.</text>
</comment>
<organism evidence="1 2">
    <name type="scientific">Apiospora phragmitis</name>
    <dbReference type="NCBI Taxonomy" id="2905665"/>
    <lineage>
        <taxon>Eukaryota</taxon>
        <taxon>Fungi</taxon>
        <taxon>Dikarya</taxon>
        <taxon>Ascomycota</taxon>
        <taxon>Pezizomycotina</taxon>
        <taxon>Sordariomycetes</taxon>
        <taxon>Xylariomycetidae</taxon>
        <taxon>Amphisphaeriales</taxon>
        <taxon>Apiosporaceae</taxon>
        <taxon>Apiospora</taxon>
    </lineage>
</organism>
<dbReference type="Pfam" id="PF08538">
    <property type="entry name" value="DUF1749"/>
    <property type="match status" value="1"/>
</dbReference>
<dbReference type="RefSeq" id="XP_066710102.1">
    <property type="nucleotide sequence ID" value="XM_066865141.1"/>
</dbReference>
<keyword evidence="2" id="KW-1185">Reference proteome</keyword>
<accession>A0ABR1TBT3</accession>
<proteinExistence type="predicted"/>
<evidence type="ECO:0000313" key="2">
    <source>
        <dbReference type="Proteomes" id="UP001480595"/>
    </source>
</evidence>
<dbReference type="Gene3D" id="3.40.50.1820">
    <property type="entry name" value="alpha/beta hydrolase"/>
    <property type="match status" value="1"/>
</dbReference>
<protein>
    <submittedName>
        <fullName evidence="1">Uncharacterized protein</fullName>
    </submittedName>
</protein>
<dbReference type="GeneID" id="92098204"/>
<gene>
    <name evidence="1" type="ORF">PG994_013732</name>
</gene>
<reference evidence="1 2" key="1">
    <citation type="submission" date="2023-01" db="EMBL/GenBank/DDBJ databases">
        <title>Analysis of 21 Apiospora genomes using comparative genomics revels a genus with tremendous synthesis potential of carbohydrate active enzymes and secondary metabolites.</title>
        <authorList>
            <person name="Sorensen T."/>
        </authorList>
    </citation>
    <scope>NUCLEOTIDE SEQUENCE [LARGE SCALE GENOMIC DNA]</scope>
    <source>
        <strain evidence="1 2">CBS 135458</strain>
    </source>
</reference>
<name>A0ABR1TBT3_9PEZI</name>
<dbReference type="InterPro" id="IPR029058">
    <property type="entry name" value="AB_hydrolase_fold"/>
</dbReference>
<evidence type="ECO:0000313" key="1">
    <source>
        <dbReference type="EMBL" id="KAK8043249.1"/>
    </source>
</evidence>
<dbReference type="InterPro" id="IPR013744">
    <property type="entry name" value="SidJ"/>
</dbReference>
<dbReference type="Proteomes" id="UP001480595">
    <property type="component" value="Unassembled WGS sequence"/>
</dbReference>